<evidence type="ECO:0000256" key="3">
    <source>
        <dbReference type="ARBA" id="ARBA00023274"/>
    </source>
</evidence>
<evidence type="ECO:0000313" key="6">
    <source>
        <dbReference type="EMBL" id="CAK7349572.1"/>
    </source>
</evidence>
<dbReference type="FunFam" id="1.10.1200.240:FF:000001">
    <property type="entry name" value="Ribosomal protein L19"/>
    <property type="match status" value="1"/>
</dbReference>
<evidence type="ECO:0000313" key="7">
    <source>
        <dbReference type="Proteomes" id="UP001314170"/>
    </source>
</evidence>
<proteinExistence type="inferred from homology"/>
<sequence>MVSLRLQKRLAASILDCGKGKLWLDPNETSDISMANSRMNVRKLIKDGFIIQKPMITHSRSRTRKVKEAKIKGRHSGYGKRKGTREARLPSKLLWMRKMRVLRRLLRKYREFEKIDKHMYNEMYMKVKGNVFKNKRVLMESIHKLKAEKGREKSLLDQFRAKKARKDGTNKEKKT</sequence>
<feature type="compositionally biased region" description="Basic and acidic residues" evidence="4">
    <location>
        <begin position="166"/>
        <end position="175"/>
    </location>
</feature>
<dbReference type="SUPFAM" id="SSF48140">
    <property type="entry name" value="Ribosomal protein L19 (L19e)"/>
    <property type="match status" value="1"/>
</dbReference>
<dbReference type="InterPro" id="IPR015972">
    <property type="entry name" value="Ribosomal_eL19_dom1"/>
</dbReference>
<comment type="similarity">
    <text evidence="1">Belongs to the eukaryotic ribosomal protein eL19 family.</text>
</comment>
<dbReference type="FunFam" id="1.10.1650.10:FF:000001">
    <property type="entry name" value="Ribosomal protein L19"/>
    <property type="match status" value="1"/>
</dbReference>
<dbReference type="InterPro" id="IPR033935">
    <property type="entry name" value="Ribosomal_eL19_euk"/>
</dbReference>
<dbReference type="Pfam" id="PF25476">
    <property type="entry name" value="Ribosomal_L19e_C"/>
    <property type="match status" value="1"/>
</dbReference>
<dbReference type="EMBL" id="CAWUPB010001176">
    <property type="protein sequence ID" value="CAK7349572.1"/>
    <property type="molecule type" value="Genomic_DNA"/>
</dbReference>
<comment type="caution">
    <text evidence="6">The sequence shown here is derived from an EMBL/GenBank/DDBJ whole genome shotgun (WGS) entry which is preliminary data.</text>
</comment>
<dbReference type="HAMAP" id="MF_01475">
    <property type="entry name" value="Ribosomal_eL19"/>
    <property type="match status" value="1"/>
</dbReference>
<evidence type="ECO:0000256" key="4">
    <source>
        <dbReference type="SAM" id="MobiDB-lite"/>
    </source>
</evidence>
<dbReference type="Pfam" id="PF01280">
    <property type="entry name" value="Ribosomal_L19e"/>
    <property type="match status" value="1"/>
</dbReference>
<accession>A0AAV1SGL0</accession>
<dbReference type="InterPro" id="IPR000196">
    <property type="entry name" value="Ribosomal_eL19_dom"/>
</dbReference>
<evidence type="ECO:0000256" key="1">
    <source>
        <dbReference type="ARBA" id="ARBA00011082"/>
    </source>
</evidence>
<dbReference type="InterPro" id="IPR057259">
    <property type="entry name" value="Ribosomal_L19e"/>
</dbReference>
<evidence type="ECO:0000259" key="5">
    <source>
        <dbReference type="SMART" id="SM01416"/>
    </source>
</evidence>
<gene>
    <name evidence="6" type="ORF">DCAF_LOCUS22292</name>
</gene>
<dbReference type="GO" id="GO:0003735">
    <property type="term" value="F:structural constituent of ribosome"/>
    <property type="evidence" value="ECO:0007669"/>
    <property type="project" value="InterPro"/>
</dbReference>
<dbReference type="SMART" id="SM01416">
    <property type="entry name" value="Ribosomal_L19e"/>
    <property type="match status" value="1"/>
</dbReference>
<dbReference type="InterPro" id="IPR039547">
    <property type="entry name" value="Ribosomal_eL19"/>
</dbReference>
<dbReference type="GO" id="GO:0022625">
    <property type="term" value="C:cytosolic large ribosomal subunit"/>
    <property type="evidence" value="ECO:0007669"/>
    <property type="project" value="InterPro"/>
</dbReference>
<dbReference type="GO" id="GO:0006412">
    <property type="term" value="P:translation"/>
    <property type="evidence" value="ECO:0007669"/>
    <property type="project" value="InterPro"/>
</dbReference>
<protein>
    <recommendedName>
        <fullName evidence="5">Large ribosomal subunit protein eL19 domain-containing protein</fullName>
    </recommendedName>
</protein>
<dbReference type="AlphaFoldDB" id="A0AAV1SGL0"/>
<dbReference type="Gene3D" id="1.10.1650.10">
    <property type="match status" value="1"/>
</dbReference>
<dbReference type="NCBIfam" id="NF006343">
    <property type="entry name" value="PRK08570.1"/>
    <property type="match status" value="1"/>
</dbReference>
<feature type="domain" description="Large ribosomal subunit protein eL19" evidence="5">
    <location>
        <begin position="3"/>
        <end position="146"/>
    </location>
</feature>
<feature type="region of interest" description="Disordered" evidence="4">
    <location>
        <begin position="153"/>
        <end position="175"/>
    </location>
</feature>
<dbReference type="InterPro" id="IPR057260">
    <property type="entry name" value="Ribosomal_L19e_C"/>
</dbReference>
<organism evidence="6 7">
    <name type="scientific">Dovyalis caffra</name>
    <dbReference type="NCBI Taxonomy" id="77055"/>
    <lineage>
        <taxon>Eukaryota</taxon>
        <taxon>Viridiplantae</taxon>
        <taxon>Streptophyta</taxon>
        <taxon>Embryophyta</taxon>
        <taxon>Tracheophyta</taxon>
        <taxon>Spermatophyta</taxon>
        <taxon>Magnoliopsida</taxon>
        <taxon>eudicotyledons</taxon>
        <taxon>Gunneridae</taxon>
        <taxon>Pentapetalae</taxon>
        <taxon>rosids</taxon>
        <taxon>fabids</taxon>
        <taxon>Malpighiales</taxon>
        <taxon>Salicaceae</taxon>
        <taxon>Flacourtieae</taxon>
        <taxon>Dovyalis</taxon>
    </lineage>
</organism>
<keyword evidence="7" id="KW-1185">Reference proteome</keyword>
<dbReference type="CDD" id="cd01417">
    <property type="entry name" value="Ribosomal_L19e_E"/>
    <property type="match status" value="1"/>
</dbReference>
<keyword evidence="2" id="KW-0689">Ribosomal protein</keyword>
<evidence type="ECO:0000256" key="2">
    <source>
        <dbReference type="ARBA" id="ARBA00022980"/>
    </source>
</evidence>
<reference evidence="6 7" key="1">
    <citation type="submission" date="2024-01" db="EMBL/GenBank/DDBJ databases">
        <authorList>
            <person name="Waweru B."/>
        </authorList>
    </citation>
    <scope>NUCLEOTIDE SEQUENCE [LARGE SCALE GENOMIC DNA]</scope>
</reference>
<keyword evidence="3" id="KW-0687">Ribonucleoprotein</keyword>
<dbReference type="Proteomes" id="UP001314170">
    <property type="component" value="Unassembled WGS sequence"/>
</dbReference>
<dbReference type="Gene3D" id="1.10.1200.240">
    <property type="match status" value="1"/>
</dbReference>
<name>A0AAV1SGL0_9ROSI</name>
<dbReference type="PANTHER" id="PTHR10722">
    <property type="entry name" value="60S RIBOSOMAL PROTEIN L19"/>
    <property type="match status" value="1"/>
</dbReference>
<dbReference type="InterPro" id="IPR035970">
    <property type="entry name" value="60S_ribosomal_eL19_sf"/>
</dbReference>
<dbReference type="GO" id="GO:0003729">
    <property type="term" value="F:mRNA binding"/>
    <property type="evidence" value="ECO:0007669"/>
    <property type="project" value="UniProtKB-ARBA"/>
</dbReference>